<reference evidence="1 2" key="1">
    <citation type="journal article" date="2008" name="Nature">
        <title>Genome analysis of the platypus reveals unique signatures of evolution.</title>
        <authorList>
            <person name="Warren W.C."/>
            <person name="Hillier L.W."/>
            <person name="Marshall Graves J.A."/>
            <person name="Birney E."/>
            <person name="Ponting C.P."/>
            <person name="Grutzner F."/>
            <person name="Belov K."/>
            <person name="Miller W."/>
            <person name="Clarke L."/>
            <person name="Chinwalla A.T."/>
            <person name="Yang S.P."/>
            <person name="Heger A."/>
            <person name="Locke D.P."/>
            <person name="Miethke P."/>
            <person name="Waters P.D."/>
            <person name="Veyrunes F."/>
            <person name="Fulton L."/>
            <person name="Fulton B."/>
            <person name="Graves T."/>
            <person name="Wallis J."/>
            <person name="Puente X.S."/>
            <person name="Lopez-Otin C."/>
            <person name="Ordonez G.R."/>
            <person name="Eichler E.E."/>
            <person name="Chen L."/>
            <person name="Cheng Z."/>
            <person name="Deakin J.E."/>
            <person name="Alsop A."/>
            <person name="Thompson K."/>
            <person name="Kirby P."/>
            <person name="Papenfuss A.T."/>
            <person name="Wakefield M.J."/>
            <person name="Olender T."/>
            <person name="Lancet D."/>
            <person name="Huttley G.A."/>
            <person name="Smit A.F."/>
            <person name="Pask A."/>
            <person name="Temple-Smith P."/>
            <person name="Batzer M.A."/>
            <person name="Walker J.A."/>
            <person name="Konkel M.K."/>
            <person name="Harris R.S."/>
            <person name="Whittington C.M."/>
            <person name="Wong E.S."/>
            <person name="Gemmell N.J."/>
            <person name="Buschiazzo E."/>
            <person name="Vargas Jentzsch I.M."/>
            <person name="Merkel A."/>
            <person name="Schmitz J."/>
            <person name="Zemann A."/>
            <person name="Churakov G."/>
            <person name="Kriegs J.O."/>
            <person name="Brosius J."/>
            <person name="Murchison E.P."/>
            <person name="Sachidanandam R."/>
            <person name="Smith C."/>
            <person name="Hannon G.J."/>
            <person name="Tsend-Ayush E."/>
            <person name="McMillan D."/>
            <person name="Attenborough R."/>
            <person name="Rens W."/>
            <person name="Ferguson-Smith M."/>
            <person name="Lefevre C.M."/>
            <person name="Sharp J.A."/>
            <person name="Nicholas K.R."/>
            <person name="Ray D.A."/>
            <person name="Kube M."/>
            <person name="Reinhardt R."/>
            <person name="Pringle T.H."/>
            <person name="Taylor J."/>
            <person name="Jones R.C."/>
            <person name="Nixon B."/>
            <person name="Dacheux J.L."/>
            <person name="Niwa H."/>
            <person name="Sekita Y."/>
            <person name="Huang X."/>
            <person name="Stark A."/>
            <person name="Kheradpour P."/>
            <person name="Kellis M."/>
            <person name="Flicek P."/>
            <person name="Chen Y."/>
            <person name="Webber C."/>
            <person name="Hardison R."/>
            <person name="Nelson J."/>
            <person name="Hallsworth-Pepin K."/>
            <person name="Delehaunty K."/>
            <person name="Markovic C."/>
            <person name="Minx P."/>
            <person name="Feng Y."/>
            <person name="Kremitzki C."/>
            <person name="Mitreva M."/>
            <person name="Glasscock J."/>
            <person name="Wylie T."/>
            <person name="Wohldmann P."/>
            <person name="Thiru P."/>
            <person name="Nhan M.N."/>
            <person name="Pohl C.S."/>
            <person name="Smith S.M."/>
            <person name="Hou S."/>
            <person name="Nefedov M."/>
            <person name="de Jong P.J."/>
            <person name="Renfree M.B."/>
            <person name="Mardis E.R."/>
            <person name="Wilson R.K."/>
        </authorList>
    </citation>
    <scope>NUCLEOTIDE SEQUENCE [LARGE SCALE GENOMIC DNA]</scope>
    <source>
        <strain evidence="1 2">Glennie</strain>
    </source>
</reference>
<dbReference type="AlphaFoldDB" id="A0A6I8PCX0"/>
<sequence length="167" mass="18828">MTSTQLKGQSLHHHYQAGTWTCPCQGVCMCVCVCVSVSMQLWIVSMFMPRPMCQCVSLCVCGHYLESMYICLSLCMSVHPFVTVLVPVCQCESMCLLSMSAYPCHYGCPRNTVPVSQCACVSRLEIPVVRFFPHDCKLLVGRDYDDELFYIVLSQALKYRTLHTVST</sequence>
<organism evidence="1 2">
    <name type="scientific">Ornithorhynchus anatinus</name>
    <name type="common">Duckbill platypus</name>
    <dbReference type="NCBI Taxonomy" id="9258"/>
    <lineage>
        <taxon>Eukaryota</taxon>
        <taxon>Metazoa</taxon>
        <taxon>Chordata</taxon>
        <taxon>Craniata</taxon>
        <taxon>Vertebrata</taxon>
        <taxon>Euteleostomi</taxon>
        <taxon>Mammalia</taxon>
        <taxon>Monotremata</taxon>
        <taxon>Ornithorhynchidae</taxon>
        <taxon>Ornithorhynchus</taxon>
    </lineage>
</organism>
<keyword evidence="2" id="KW-1185">Reference proteome</keyword>
<accession>A0A6I8PCX0</accession>
<dbReference type="Proteomes" id="UP000002279">
    <property type="component" value="Chromosome 11"/>
</dbReference>
<dbReference type="InParanoid" id="A0A6I8PCX0"/>
<reference evidence="1" key="3">
    <citation type="submission" date="2025-09" db="UniProtKB">
        <authorList>
            <consortium name="Ensembl"/>
        </authorList>
    </citation>
    <scope>IDENTIFICATION</scope>
    <source>
        <strain evidence="1">Glennie</strain>
    </source>
</reference>
<evidence type="ECO:0000313" key="2">
    <source>
        <dbReference type="Proteomes" id="UP000002279"/>
    </source>
</evidence>
<proteinExistence type="predicted"/>
<protein>
    <submittedName>
        <fullName evidence="1">Uncharacterized protein</fullName>
    </submittedName>
</protein>
<dbReference type="Ensembl" id="ENSOANT00000050857.1">
    <property type="protein sequence ID" value="ENSOANP00000050033.1"/>
    <property type="gene ID" value="ENSOANG00000050443.1"/>
</dbReference>
<name>A0A6I8PCX0_ORNAN</name>
<evidence type="ECO:0000313" key="1">
    <source>
        <dbReference type="Ensembl" id="ENSOANP00000050033.1"/>
    </source>
</evidence>
<reference evidence="1" key="2">
    <citation type="submission" date="2025-08" db="UniProtKB">
        <authorList>
            <consortium name="Ensembl"/>
        </authorList>
    </citation>
    <scope>IDENTIFICATION</scope>
    <source>
        <strain evidence="1">Glennie</strain>
    </source>
</reference>